<sequence length="653" mass="73526">MKSIACISSSVRAACQHTSACLPLNRAFIVCSPVGRCSNVDFACRRQEPCVTGVRNFHGTHVNTAVVQQVSAEPLLSHVPMPGKREDDLTVYQLARRVPPTAALIPAPSAALRPAPHLSQYSPYTKPQGEAAALVNMQSLFEGEVIPELCSRLADLPSSDRAEGLATLLGACVEFGLDAHSPLVRRLTDECLQLLSKRDIEVRQLCHLGEVARTLEGGRSGLVTEVLDAVGVVVEDDVISPSEAVRLYSLLALCHDPASQQQQTRTLYTLHRHTKRLVHQLTAGQVSEILRLLVKLQQRRSISLVMRLSHRASRVFKAFTDKEVMEVLSALVILGQHDEELLAAMEKHLPGRLEQADPEMIGAVMEYCLQTRYRSEPIFEAVAENFVSRGETHTTLQIAKQIVAMGRLNYLPQCSNQMFKKLESILSTRFSQFQPRSLIEVLHACIHLERFPLNYTSKVFSPYFLQRLQVQGEPLDKNALGYLTQLNLSASLECSYYRGPKLPFVLHVKKFSSLDQAFETPMESLLYKRVKGPLTELLGGHFYSTKIFTQGGYTIDVEICLDERGYVLPQSQWDHTYRRIALCLDGQNRFCSNTQHLLGKEATKRRHLRRMGYEVVQIPYFEFEKLGTLESRVQYLHNKIFPTIFKFKHGLTS</sequence>
<dbReference type="GO" id="GO:0005759">
    <property type="term" value="C:mitochondrial matrix"/>
    <property type="evidence" value="ECO:0007669"/>
    <property type="project" value="TreeGrafter"/>
</dbReference>
<dbReference type="GO" id="GO:0044528">
    <property type="term" value="P:regulation of mitochondrial mRNA stability"/>
    <property type="evidence" value="ECO:0007669"/>
    <property type="project" value="InterPro"/>
</dbReference>
<dbReference type="Pfam" id="PF08373">
    <property type="entry name" value="RAP"/>
    <property type="match status" value="1"/>
</dbReference>
<dbReference type="InterPro" id="IPR013584">
    <property type="entry name" value="RAP"/>
</dbReference>
<evidence type="ECO:0000313" key="4">
    <source>
        <dbReference type="Ensembl" id="ENSSAUP00010020162.1"/>
    </source>
</evidence>
<dbReference type="Pfam" id="PF06743">
    <property type="entry name" value="FAST_1"/>
    <property type="match status" value="1"/>
</dbReference>
<accession>A0A671V0D4</accession>
<dbReference type="Ensembl" id="ENSSAUT00010021315.1">
    <property type="protein sequence ID" value="ENSSAUP00010020162.1"/>
    <property type="gene ID" value="ENSSAUG00010009018.1"/>
</dbReference>
<dbReference type="GeneTree" id="ENSGT01030000234607"/>
<dbReference type="GO" id="GO:0003723">
    <property type="term" value="F:RNA binding"/>
    <property type="evidence" value="ECO:0007669"/>
    <property type="project" value="TreeGrafter"/>
</dbReference>
<dbReference type="Proteomes" id="UP000472265">
    <property type="component" value="Chromosome 9"/>
</dbReference>
<gene>
    <name evidence="4" type="primary">LOC115588623</name>
</gene>
<dbReference type="PANTHER" id="PTHR21228:SF9">
    <property type="entry name" value="FAST KINASE DOMAIN-CONTAINING PROTEIN 3, MITOCHONDRIAL"/>
    <property type="match status" value="1"/>
</dbReference>
<feature type="domain" description="RAP" evidence="3">
    <location>
        <begin position="580"/>
        <end position="638"/>
    </location>
</feature>
<evidence type="ECO:0000256" key="1">
    <source>
        <dbReference type="ARBA" id="ARBA00004173"/>
    </source>
</evidence>
<dbReference type="InParanoid" id="A0A671V0D4"/>
<reference evidence="4" key="1">
    <citation type="submission" date="2021-04" db="EMBL/GenBank/DDBJ databases">
        <authorList>
            <consortium name="Wellcome Sanger Institute Data Sharing"/>
        </authorList>
    </citation>
    <scope>NUCLEOTIDE SEQUENCE [LARGE SCALE GENOMIC DNA]</scope>
</reference>
<dbReference type="GeneID" id="115588623"/>
<keyword evidence="5" id="KW-1185">Reference proteome</keyword>
<protein>
    <submittedName>
        <fullName evidence="4">FAST kinase domain-containing protein 3, mitochondrial-like</fullName>
    </submittedName>
</protein>
<dbReference type="InterPro" id="IPR013579">
    <property type="entry name" value="FAST_2"/>
</dbReference>
<dbReference type="Pfam" id="PF08368">
    <property type="entry name" value="FAST_2"/>
    <property type="match status" value="1"/>
</dbReference>
<dbReference type="OrthoDB" id="9985850at2759"/>
<keyword evidence="2" id="KW-0496">Mitochondrion</keyword>
<dbReference type="PANTHER" id="PTHR21228">
    <property type="entry name" value="FAST LEU-RICH DOMAIN-CONTAINING"/>
    <property type="match status" value="1"/>
</dbReference>
<dbReference type="RefSeq" id="XP_030285191.1">
    <property type="nucleotide sequence ID" value="XM_030429331.1"/>
</dbReference>
<evidence type="ECO:0000313" key="5">
    <source>
        <dbReference type="Proteomes" id="UP000472265"/>
    </source>
</evidence>
<dbReference type="GO" id="GO:0035770">
    <property type="term" value="C:ribonucleoprotein granule"/>
    <property type="evidence" value="ECO:0007669"/>
    <property type="project" value="TreeGrafter"/>
</dbReference>
<dbReference type="GO" id="GO:0000963">
    <property type="term" value="P:mitochondrial RNA processing"/>
    <property type="evidence" value="ECO:0007669"/>
    <property type="project" value="TreeGrafter"/>
</dbReference>
<comment type="subcellular location">
    <subcellularLocation>
        <location evidence="1">Mitochondrion</location>
    </subcellularLocation>
</comment>
<dbReference type="InterPro" id="IPR016024">
    <property type="entry name" value="ARM-type_fold"/>
</dbReference>
<name>A0A671V0D4_SPAAU</name>
<reference evidence="4" key="2">
    <citation type="submission" date="2025-08" db="UniProtKB">
        <authorList>
            <consortium name="Ensembl"/>
        </authorList>
    </citation>
    <scope>IDENTIFICATION</scope>
</reference>
<organism evidence="4 5">
    <name type="scientific">Sparus aurata</name>
    <name type="common">Gilthead sea bream</name>
    <dbReference type="NCBI Taxonomy" id="8175"/>
    <lineage>
        <taxon>Eukaryota</taxon>
        <taxon>Metazoa</taxon>
        <taxon>Chordata</taxon>
        <taxon>Craniata</taxon>
        <taxon>Vertebrata</taxon>
        <taxon>Euteleostomi</taxon>
        <taxon>Actinopterygii</taxon>
        <taxon>Neopterygii</taxon>
        <taxon>Teleostei</taxon>
        <taxon>Neoteleostei</taxon>
        <taxon>Acanthomorphata</taxon>
        <taxon>Eupercaria</taxon>
        <taxon>Spariformes</taxon>
        <taxon>Sparidae</taxon>
        <taxon>Sparus</taxon>
    </lineage>
</organism>
<proteinExistence type="predicted"/>
<evidence type="ECO:0000259" key="3">
    <source>
        <dbReference type="PROSITE" id="PS51286"/>
    </source>
</evidence>
<dbReference type="OMA" id="VMEYCLQ"/>
<dbReference type="SUPFAM" id="SSF48371">
    <property type="entry name" value="ARM repeat"/>
    <property type="match status" value="1"/>
</dbReference>
<reference evidence="4" key="3">
    <citation type="submission" date="2025-09" db="UniProtKB">
        <authorList>
            <consortium name="Ensembl"/>
        </authorList>
    </citation>
    <scope>IDENTIFICATION</scope>
</reference>
<evidence type="ECO:0000256" key="2">
    <source>
        <dbReference type="ARBA" id="ARBA00023128"/>
    </source>
</evidence>
<dbReference type="InterPro" id="IPR010622">
    <property type="entry name" value="FAST_Leu-rich"/>
</dbReference>
<dbReference type="AlphaFoldDB" id="A0A671V0D4"/>
<dbReference type="InterPro" id="IPR050870">
    <property type="entry name" value="FAST_kinase"/>
</dbReference>
<dbReference type="PROSITE" id="PS51286">
    <property type="entry name" value="RAP"/>
    <property type="match status" value="1"/>
</dbReference>
<dbReference type="SMART" id="SM00952">
    <property type="entry name" value="RAP"/>
    <property type="match status" value="1"/>
</dbReference>